<dbReference type="InterPro" id="IPR029063">
    <property type="entry name" value="SAM-dependent_MTases_sf"/>
</dbReference>
<dbReference type="EMBL" id="CAFBMS010000020">
    <property type="protein sequence ID" value="CAB4914472.1"/>
    <property type="molecule type" value="Genomic_DNA"/>
</dbReference>
<gene>
    <name evidence="1" type="ORF">UFOPK3614_00505</name>
</gene>
<dbReference type="Gene3D" id="3.40.50.150">
    <property type="entry name" value="Vaccinia Virus protein VP39"/>
    <property type="match status" value="1"/>
</dbReference>
<sequence length="247" mass="28752">MKNNILTRILLKVINPIRFLITNHRSTSGLEYKFTVHYEKSPNLLSELCDKYGSDKGSINSEDKPFTWTPHNYTDYYEHLFASKKELVTKVFECGIGTNNINLVSNMTALGKPGASLRVWRDYFINATIYGADIDRDILFQESRIETYYMNQLDPTSIHNFWANVAKNDFDIMLDDGLHTFDAGVTLFENSIQYLDSSGTYIIEDIYTKDLIKFRQYFNQTSYKVEYITFKSPEHKFGDTSIISIRR</sequence>
<evidence type="ECO:0000313" key="1">
    <source>
        <dbReference type="EMBL" id="CAB4914472.1"/>
    </source>
</evidence>
<proteinExistence type="predicted"/>
<accession>A0A6J7H3Q4</accession>
<protein>
    <submittedName>
        <fullName evidence="1">Unannotated protein</fullName>
    </submittedName>
</protein>
<organism evidence="1">
    <name type="scientific">freshwater metagenome</name>
    <dbReference type="NCBI Taxonomy" id="449393"/>
    <lineage>
        <taxon>unclassified sequences</taxon>
        <taxon>metagenomes</taxon>
        <taxon>ecological metagenomes</taxon>
    </lineage>
</organism>
<reference evidence="1" key="1">
    <citation type="submission" date="2020-05" db="EMBL/GenBank/DDBJ databases">
        <authorList>
            <person name="Chiriac C."/>
            <person name="Salcher M."/>
            <person name="Ghai R."/>
            <person name="Kavagutti S V."/>
        </authorList>
    </citation>
    <scope>NUCLEOTIDE SEQUENCE</scope>
</reference>
<dbReference type="AlphaFoldDB" id="A0A6J7H3Q4"/>
<name>A0A6J7H3Q4_9ZZZZ</name>